<accession>A0A6J6KCN2</accession>
<dbReference type="InterPro" id="IPR033904">
    <property type="entry name" value="Trans_IPPS_HH"/>
</dbReference>
<dbReference type="PANTHER" id="PTHR31480">
    <property type="entry name" value="BIFUNCTIONAL LYCOPENE CYCLASE/PHYTOENE SYNTHASE"/>
    <property type="match status" value="1"/>
</dbReference>
<protein>
    <submittedName>
        <fullName evidence="3">Unannotated protein</fullName>
    </submittedName>
</protein>
<dbReference type="EMBL" id="CAEZTM010000034">
    <property type="protein sequence ID" value="CAB4572661.1"/>
    <property type="molecule type" value="Genomic_DNA"/>
</dbReference>
<dbReference type="InterPro" id="IPR008949">
    <property type="entry name" value="Isoprenoid_synthase_dom_sf"/>
</dbReference>
<dbReference type="AlphaFoldDB" id="A0A6J6KCN2"/>
<dbReference type="SFLD" id="SFLDS00005">
    <property type="entry name" value="Isoprenoid_Synthase_Type_I"/>
    <property type="match status" value="1"/>
</dbReference>
<organism evidence="3">
    <name type="scientific">freshwater metagenome</name>
    <dbReference type="NCBI Taxonomy" id="449393"/>
    <lineage>
        <taxon>unclassified sequences</taxon>
        <taxon>metagenomes</taxon>
        <taxon>ecological metagenomes</taxon>
    </lineage>
</organism>
<dbReference type="CDD" id="cd00683">
    <property type="entry name" value="Trans_IPPS_HH"/>
    <property type="match status" value="1"/>
</dbReference>
<name>A0A6J6KCN2_9ZZZZ</name>
<keyword evidence="1" id="KW-0808">Transferase</keyword>
<dbReference type="SFLD" id="SFLDG01212">
    <property type="entry name" value="Phytoene_synthase_like"/>
    <property type="match status" value="1"/>
</dbReference>
<sequence>MAVELDTRIDLYTRVAQETSAGVIRRYSTSFGLASRLLDPAARVHIGNLYALVRLADEIVDGVADEAGLSKKTAGTMLDALEADTEQALTTGYSTNLIVHAFAHSARQVGVGTDLTRPFFQSMRMDLTETTHTPESFADYVYGSAEVVGLMCLQAFLEGRSVSAGDKKTMVTGARALGAAFQKVNFLRDLGADVQALGRTYFPGVDAQALTEQTKHALLDDIDRDLAQSARALPLLPANPRRAVALAHALFQALSEKIRTTPATTLQTTRISVSGGHKAVLATRVLLGWVPGVPKSARKEMNV</sequence>
<proteinExistence type="predicted"/>
<dbReference type="Gene3D" id="1.10.600.10">
    <property type="entry name" value="Farnesyl Diphosphate Synthase"/>
    <property type="match status" value="1"/>
</dbReference>
<reference evidence="3" key="1">
    <citation type="submission" date="2020-05" db="EMBL/GenBank/DDBJ databases">
        <authorList>
            <person name="Chiriac C."/>
            <person name="Salcher M."/>
            <person name="Ghai R."/>
            <person name="Kavagutti S V."/>
        </authorList>
    </citation>
    <scope>NUCLEOTIDE SEQUENCE</scope>
</reference>
<dbReference type="InterPro" id="IPR002060">
    <property type="entry name" value="Squ/phyt_synthse"/>
</dbReference>
<dbReference type="Pfam" id="PF00494">
    <property type="entry name" value="SQS_PSY"/>
    <property type="match status" value="1"/>
</dbReference>
<gene>
    <name evidence="2" type="ORF">UFOPK1684_00836</name>
    <name evidence="3" type="ORF">UFOPK2158_01004</name>
</gene>
<evidence type="ECO:0000313" key="2">
    <source>
        <dbReference type="EMBL" id="CAB4572661.1"/>
    </source>
</evidence>
<dbReference type="InterPro" id="IPR019845">
    <property type="entry name" value="Squalene/phytoene_synthase_CS"/>
</dbReference>
<evidence type="ECO:0000313" key="3">
    <source>
        <dbReference type="EMBL" id="CAB4647550.1"/>
    </source>
</evidence>
<dbReference type="GO" id="GO:0004311">
    <property type="term" value="F:geranylgeranyl diphosphate synthase activity"/>
    <property type="evidence" value="ECO:0007669"/>
    <property type="project" value="InterPro"/>
</dbReference>
<evidence type="ECO:0000256" key="1">
    <source>
        <dbReference type="ARBA" id="ARBA00022679"/>
    </source>
</evidence>
<dbReference type="InterPro" id="IPR044843">
    <property type="entry name" value="Trans_IPPS_bact-type"/>
</dbReference>
<dbReference type="EMBL" id="CAEZVY010000107">
    <property type="protein sequence ID" value="CAB4647550.1"/>
    <property type="molecule type" value="Genomic_DNA"/>
</dbReference>
<dbReference type="SFLD" id="SFLDG01018">
    <property type="entry name" value="Squalene/Phytoene_Synthase_Lik"/>
    <property type="match status" value="1"/>
</dbReference>
<dbReference type="SUPFAM" id="SSF48576">
    <property type="entry name" value="Terpenoid synthases"/>
    <property type="match status" value="1"/>
</dbReference>
<dbReference type="GO" id="GO:0008299">
    <property type="term" value="P:isoprenoid biosynthetic process"/>
    <property type="evidence" value="ECO:0007669"/>
    <property type="project" value="UniProtKB-ARBA"/>
</dbReference>
<dbReference type="PROSITE" id="PS01045">
    <property type="entry name" value="SQUALEN_PHYTOEN_SYN_2"/>
    <property type="match status" value="1"/>
</dbReference>
<dbReference type="GO" id="GO:0051996">
    <property type="term" value="F:squalene synthase [NAD(P)H] activity"/>
    <property type="evidence" value="ECO:0007669"/>
    <property type="project" value="InterPro"/>
</dbReference>